<evidence type="ECO:0000256" key="2">
    <source>
        <dbReference type="SAM" id="MobiDB-lite"/>
    </source>
</evidence>
<sequence length="1165" mass="135191">MDIEETPINISLDKKNILTSEDQSLTTLPSITFKRNPNSEQQQISFSRNFQSQNKNASPILAYKYNSQGDNTSAAISSFTMHNNINIQSGSTLQVSPSSRSIAGGINSRMNLYQQSQSMITPSRQQHHTLNHDASLSSIKTSRFAVKRKTTAIGSHEDSLTMRKLNKSQLEVEENLKLQLQSGAVTKDESLKEKLKHTLYRVVIRDKEYWQEVENKGGIDQFRPTQLFFDNKIQMLGLAQELQKSSQRSRTIEKEVSLSKPKIDSVLDKKGRINRDMYVYYEGLEAKVREQISNDGQNNQSIKDKIDEITKSFVSKQYPQGASKSMSPYLLANTFKVDFYDLYRGVQEQKEKAKKEKTLKLKQKQFEDARKKQDKKQMKKLKKEIDSIQTELIEEEQKRQRQEELKSKLAQVKGLKKMDTQQEKKAQLLQQQLEEEENKKLQQEEVQEEASMKKGLGALLERNRQLRLKQKADSQSEQNFVNKIDQKIKLLLNKKSKRVSLNATDPQIEEEGLDLDEDLFKTEKQKQKEEKERLREEKRVLIKQLEDKKLDADDRKKIQEKLDSMSKSPIKLKKDKDEDNEAGGGGFNFYDKLINQDQKNTKHDDKLNKLIEEENDFKKNQPTKFLSKDQEINNYKNMMKHFSTNNKKFIDAIRNKVTQELKDFKKAHNLLLKQLATSERKKKSQDNSLAGLNSIFKESNQNQRILNELIQEAQEFDTRLQKMGINISVQDLIGEKESNQSPMANIQEDVAEYELDDDKPKKKVRDLDEEEAEEENKKKNVDYTKIGLVHPDDKSKDYLPVQSKLVPFSDKSFNPLLVVPKAPNKRLDQSKTQEQLRLEQMDLFDILHEVGVLKKNPLKEGSSNSRMIHKSIVISTLKSVLKGKQLINNVIYEKVDAQKELGSDLIIQQFLFEKIINGCQDIVHKRIMSDTQKRMNKNATFILKKLEKLLWQEAREQKIDTDKLEQEVYEELQNLKLMKTKKVEEFKLQPEIINEGGNNDESIGPLNSFKILRAAIVRKIQQMIKEKMTSRTSILSLISEEERFNLVKAQDKQKNNLLPAINLQTPSGVKIALLASKDHQLHNKQFDPIYQQLRSRSVIKQNRNNENLKSLKDYTQSIKNGFISSDVMQFDVNKYYDTVIDLRIKKSFATGRNSQMRQINNSVNN</sequence>
<proteinExistence type="predicted"/>
<name>A0A078B537_STYLE</name>
<dbReference type="Proteomes" id="UP000039865">
    <property type="component" value="Unassembled WGS sequence"/>
</dbReference>
<organism evidence="3 4">
    <name type="scientific">Stylonychia lemnae</name>
    <name type="common">Ciliate</name>
    <dbReference type="NCBI Taxonomy" id="5949"/>
    <lineage>
        <taxon>Eukaryota</taxon>
        <taxon>Sar</taxon>
        <taxon>Alveolata</taxon>
        <taxon>Ciliophora</taxon>
        <taxon>Intramacronucleata</taxon>
        <taxon>Spirotrichea</taxon>
        <taxon>Stichotrichia</taxon>
        <taxon>Sporadotrichida</taxon>
        <taxon>Oxytrichidae</taxon>
        <taxon>Stylonychinae</taxon>
        <taxon>Stylonychia</taxon>
    </lineage>
</organism>
<accession>A0A078B537</accession>
<keyword evidence="4" id="KW-1185">Reference proteome</keyword>
<protein>
    <submittedName>
        <fullName evidence="3">Uncharacterized protein</fullName>
    </submittedName>
</protein>
<evidence type="ECO:0000313" key="3">
    <source>
        <dbReference type="EMBL" id="CDW88357.1"/>
    </source>
</evidence>
<keyword evidence="1" id="KW-0175">Coiled coil</keyword>
<gene>
    <name evidence="3" type="primary">Contig2037.g2201</name>
    <name evidence="3" type="ORF">STYLEM_17478</name>
</gene>
<feature type="region of interest" description="Disordered" evidence="2">
    <location>
        <begin position="755"/>
        <end position="778"/>
    </location>
</feature>
<evidence type="ECO:0000256" key="1">
    <source>
        <dbReference type="SAM" id="Coils"/>
    </source>
</evidence>
<dbReference type="InParanoid" id="A0A078B537"/>
<feature type="coiled-coil region" evidence="1">
    <location>
        <begin position="352"/>
        <end position="453"/>
    </location>
</feature>
<reference evidence="3 4" key="1">
    <citation type="submission" date="2014-06" db="EMBL/GenBank/DDBJ databases">
        <authorList>
            <person name="Swart Estienne"/>
        </authorList>
    </citation>
    <scope>NUCLEOTIDE SEQUENCE [LARGE SCALE GENOMIC DNA]</scope>
    <source>
        <strain evidence="3 4">130c</strain>
    </source>
</reference>
<feature type="coiled-coil region" evidence="1">
    <location>
        <begin position="517"/>
        <end position="562"/>
    </location>
</feature>
<evidence type="ECO:0000313" key="4">
    <source>
        <dbReference type="Proteomes" id="UP000039865"/>
    </source>
</evidence>
<dbReference type="AlphaFoldDB" id="A0A078B537"/>
<dbReference type="EMBL" id="CCKQ01016478">
    <property type="protein sequence ID" value="CDW88357.1"/>
    <property type="molecule type" value="Genomic_DNA"/>
</dbReference>